<protein>
    <recommendedName>
        <fullName evidence="4">Tryptophan-rich sensory protein</fullName>
    </recommendedName>
</protein>
<keyword evidence="1" id="KW-0472">Membrane</keyword>
<feature type="transmembrane region" description="Helical" evidence="1">
    <location>
        <begin position="170"/>
        <end position="187"/>
    </location>
</feature>
<dbReference type="PANTHER" id="PTHR33802:SF1">
    <property type="entry name" value="XK-RELATED PROTEIN"/>
    <property type="match status" value="1"/>
</dbReference>
<name>A0A4R5TIY3_9GAMM</name>
<feature type="transmembrane region" description="Helical" evidence="1">
    <location>
        <begin position="133"/>
        <end position="158"/>
    </location>
</feature>
<feature type="transmembrane region" description="Helical" evidence="1">
    <location>
        <begin position="99"/>
        <end position="121"/>
    </location>
</feature>
<feature type="transmembrane region" description="Helical" evidence="1">
    <location>
        <begin position="222"/>
        <end position="244"/>
    </location>
</feature>
<dbReference type="AlphaFoldDB" id="A0A4R5TIY3"/>
<evidence type="ECO:0000313" key="2">
    <source>
        <dbReference type="EMBL" id="TDK21044.1"/>
    </source>
</evidence>
<keyword evidence="1" id="KW-1133">Transmembrane helix</keyword>
<dbReference type="OrthoDB" id="5189031at2"/>
<evidence type="ECO:0008006" key="4">
    <source>
        <dbReference type="Google" id="ProtNLM"/>
    </source>
</evidence>
<evidence type="ECO:0000256" key="1">
    <source>
        <dbReference type="SAM" id="Phobius"/>
    </source>
</evidence>
<accession>A0A4R5TIY3</accession>
<proteinExistence type="predicted"/>
<dbReference type="RefSeq" id="WP_133323436.1">
    <property type="nucleotide sequence ID" value="NZ_SMTF01000017.1"/>
</dbReference>
<keyword evidence="3" id="KW-1185">Reference proteome</keyword>
<keyword evidence="1" id="KW-0812">Transmembrane</keyword>
<comment type="caution">
    <text evidence="2">The sequence shown here is derived from an EMBL/GenBank/DDBJ whole genome shotgun (WGS) entry which is preliminary data.</text>
</comment>
<feature type="transmembrane region" description="Helical" evidence="1">
    <location>
        <begin position="194"/>
        <end position="210"/>
    </location>
</feature>
<evidence type="ECO:0000313" key="3">
    <source>
        <dbReference type="Proteomes" id="UP000294796"/>
    </source>
</evidence>
<gene>
    <name evidence="2" type="ORF">E2F46_15195</name>
</gene>
<dbReference type="Proteomes" id="UP000294796">
    <property type="component" value="Unassembled WGS sequence"/>
</dbReference>
<feature type="transmembrane region" description="Helical" evidence="1">
    <location>
        <begin position="74"/>
        <end position="93"/>
    </location>
</feature>
<reference evidence="2 3" key="1">
    <citation type="submission" date="2019-03" db="EMBL/GenBank/DDBJ databases">
        <title>Luteimonas zhaokaii sp.nov., isolated from the rectal contents of Plateau pika in Yushu, Qinghai Province, China.</title>
        <authorList>
            <person name="Zhang G."/>
        </authorList>
    </citation>
    <scope>NUCLEOTIDE SEQUENCE [LARGE SCALE GENOMIC DNA]</scope>
    <source>
        <strain evidence="2 3">B9</strain>
    </source>
</reference>
<organism evidence="2 3">
    <name type="scientific">Luteimonas aestuarii</name>
    <dbReference type="NCBI Taxonomy" id="453837"/>
    <lineage>
        <taxon>Bacteria</taxon>
        <taxon>Pseudomonadati</taxon>
        <taxon>Pseudomonadota</taxon>
        <taxon>Gammaproteobacteria</taxon>
        <taxon>Lysobacterales</taxon>
        <taxon>Lysobacteraceae</taxon>
        <taxon>Luteimonas</taxon>
    </lineage>
</organism>
<dbReference type="PANTHER" id="PTHR33802">
    <property type="entry name" value="SI:CH211-161H7.5-RELATED"/>
    <property type="match status" value="1"/>
</dbReference>
<dbReference type="EMBL" id="SMTF01000017">
    <property type="protein sequence ID" value="TDK21044.1"/>
    <property type="molecule type" value="Genomic_DNA"/>
</dbReference>
<feature type="transmembrane region" description="Helical" evidence="1">
    <location>
        <begin position="37"/>
        <end position="62"/>
    </location>
</feature>
<sequence length="258" mass="27622">MRLLVLLAAIAMPLVAWLSNTGTFGPDNGTISDRYPTLLVAAGYAFSIWGLIFLLDLAYAAWQTTGERKRDATLGRVAPWAAAGFALTTIWMPLFSLEQFWLCLLVIFGAMACLVRCAWLLSNDAAPVAGQRLWAWAPLSLHAGWLSLAAFLNLAQVVVAYELLSTAQQLPWSLVLFALAAAALLVVNQRMRGNVVYVAAALWALAAVYVKQSSHALEGAQVAAWVALGIAAVLAVQTLVLRFAPSKRGLAGGRRTAG</sequence>